<evidence type="ECO:0000259" key="4">
    <source>
        <dbReference type="PROSITE" id="PS51352"/>
    </source>
</evidence>
<dbReference type="GO" id="GO:0046813">
    <property type="term" value="P:receptor-mediated virion attachment to host cell"/>
    <property type="evidence" value="ECO:0007669"/>
    <property type="project" value="TreeGrafter"/>
</dbReference>
<sequence>MLKKLKRAKNKNKNITGKIPSELDIQSQGGRSWKAFMKKDDANTFEARGETSRWMKKHDKSLRDLNGSLKIVPNNADTLRCRGETYLSMKMYEDSLADLNKSLEIEPNNADTLRVRGLAYQTLKKYKESLEDLNRSLEIEKNVDTLRIRGETYQKMKRYECSLRDLNNAIEIEPNNVDTLKVRGVTYQMMKEYERSLTDLNKSLEIEPSNTSTLKTRGLTYQMMGKYNESLADLNRAIEIEQSNMNTPEPHASRDVHTSTEKFVNPTFIGDISSNHKSSSCPTVNTTEAFTENAPVSPLAFENELFPLITITNFSEYRQFIASSKLAIVQFYAKWCGLSKIIMSLFNDLSAEYKQHANFAKVDVDQAEDLANDAQLKYIPTFIFFKNGQEIDRIIDQKGDKLEKLIKLHVFETTEDTST</sequence>
<feature type="domain" description="Thioredoxin" evidence="4">
    <location>
        <begin position="290"/>
        <end position="411"/>
    </location>
</feature>
<dbReference type="PROSITE" id="PS51352">
    <property type="entry name" value="THIOREDOXIN_2"/>
    <property type="match status" value="1"/>
</dbReference>
<feature type="repeat" description="TPR" evidence="3">
    <location>
        <begin position="143"/>
        <end position="176"/>
    </location>
</feature>
<dbReference type="AlphaFoldDB" id="A0A9N9A5E4"/>
<dbReference type="InterPro" id="IPR050498">
    <property type="entry name" value="Ycf3"/>
</dbReference>
<gene>
    <name evidence="5" type="ORF">AMORRO_LOCUS4028</name>
</gene>
<dbReference type="InterPro" id="IPR019734">
    <property type="entry name" value="TPR_rpt"/>
</dbReference>
<dbReference type="SUPFAM" id="SSF48452">
    <property type="entry name" value="TPR-like"/>
    <property type="match status" value="1"/>
</dbReference>
<dbReference type="InterPro" id="IPR013766">
    <property type="entry name" value="Thioredoxin_domain"/>
</dbReference>
<dbReference type="PANTHER" id="PTHR44858">
    <property type="entry name" value="TETRATRICOPEPTIDE REPEAT PROTEIN 6"/>
    <property type="match status" value="1"/>
</dbReference>
<evidence type="ECO:0000313" key="5">
    <source>
        <dbReference type="EMBL" id="CAG8517309.1"/>
    </source>
</evidence>
<dbReference type="Pfam" id="PF00085">
    <property type="entry name" value="Thioredoxin"/>
    <property type="match status" value="1"/>
</dbReference>
<dbReference type="EMBL" id="CAJVPV010002091">
    <property type="protein sequence ID" value="CAG8517309.1"/>
    <property type="molecule type" value="Genomic_DNA"/>
</dbReference>
<dbReference type="Pfam" id="PF13181">
    <property type="entry name" value="TPR_8"/>
    <property type="match status" value="3"/>
</dbReference>
<keyword evidence="1" id="KW-0677">Repeat</keyword>
<evidence type="ECO:0000256" key="1">
    <source>
        <dbReference type="ARBA" id="ARBA00022737"/>
    </source>
</evidence>
<keyword evidence="2 3" id="KW-0802">TPR repeat</keyword>
<feature type="repeat" description="TPR" evidence="3">
    <location>
        <begin position="177"/>
        <end position="210"/>
    </location>
</feature>
<dbReference type="InterPro" id="IPR011990">
    <property type="entry name" value="TPR-like_helical_dom_sf"/>
</dbReference>
<comment type="caution">
    <text evidence="5">The sequence shown here is derived from an EMBL/GenBank/DDBJ whole genome shotgun (WGS) entry which is preliminary data.</text>
</comment>
<dbReference type="SMART" id="SM00028">
    <property type="entry name" value="TPR"/>
    <property type="match status" value="6"/>
</dbReference>
<reference evidence="5" key="1">
    <citation type="submission" date="2021-06" db="EMBL/GenBank/DDBJ databases">
        <authorList>
            <person name="Kallberg Y."/>
            <person name="Tangrot J."/>
            <person name="Rosling A."/>
        </authorList>
    </citation>
    <scope>NUCLEOTIDE SEQUENCE</scope>
    <source>
        <strain evidence="5">CL551</strain>
    </source>
</reference>
<dbReference type="Proteomes" id="UP000789342">
    <property type="component" value="Unassembled WGS sequence"/>
</dbReference>
<evidence type="ECO:0000256" key="3">
    <source>
        <dbReference type="PROSITE-ProRule" id="PRU00339"/>
    </source>
</evidence>
<evidence type="ECO:0000256" key="2">
    <source>
        <dbReference type="ARBA" id="ARBA00022803"/>
    </source>
</evidence>
<feature type="repeat" description="TPR" evidence="3">
    <location>
        <begin position="211"/>
        <end position="244"/>
    </location>
</feature>
<evidence type="ECO:0000313" key="6">
    <source>
        <dbReference type="Proteomes" id="UP000789342"/>
    </source>
</evidence>
<proteinExistence type="predicted"/>
<dbReference type="CDD" id="cd02947">
    <property type="entry name" value="TRX_family"/>
    <property type="match status" value="1"/>
</dbReference>
<dbReference type="SUPFAM" id="SSF52833">
    <property type="entry name" value="Thioredoxin-like"/>
    <property type="match status" value="1"/>
</dbReference>
<accession>A0A9N9A5E4</accession>
<protein>
    <submittedName>
        <fullName evidence="5">8810_t:CDS:1</fullName>
    </submittedName>
</protein>
<dbReference type="PROSITE" id="PS50005">
    <property type="entry name" value="TPR"/>
    <property type="match status" value="4"/>
</dbReference>
<name>A0A9N9A5E4_9GLOM</name>
<keyword evidence="6" id="KW-1185">Reference proteome</keyword>
<dbReference type="PANTHER" id="PTHR44858:SF1">
    <property type="entry name" value="UDP-N-ACETYLGLUCOSAMINE--PEPTIDE N-ACETYLGLUCOSAMINYLTRANSFERASE SPINDLY-RELATED"/>
    <property type="match status" value="1"/>
</dbReference>
<dbReference type="InterPro" id="IPR036249">
    <property type="entry name" value="Thioredoxin-like_sf"/>
</dbReference>
<organism evidence="5 6">
    <name type="scientific">Acaulospora morrowiae</name>
    <dbReference type="NCBI Taxonomy" id="94023"/>
    <lineage>
        <taxon>Eukaryota</taxon>
        <taxon>Fungi</taxon>
        <taxon>Fungi incertae sedis</taxon>
        <taxon>Mucoromycota</taxon>
        <taxon>Glomeromycotina</taxon>
        <taxon>Glomeromycetes</taxon>
        <taxon>Diversisporales</taxon>
        <taxon>Acaulosporaceae</taxon>
        <taxon>Acaulospora</taxon>
    </lineage>
</organism>
<feature type="repeat" description="TPR" evidence="3">
    <location>
        <begin position="76"/>
        <end position="109"/>
    </location>
</feature>
<dbReference type="GO" id="GO:0006950">
    <property type="term" value="P:response to stress"/>
    <property type="evidence" value="ECO:0007669"/>
    <property type="project" value="UniProtKB-ARBA"/>
</dbReference>
<dbReference type="OrthoDB" id="2121326at2759"/>
<dbReference type="Gene3D" id="3.40.30.10">
    <property type="entry name" value="Glutaredoxin"/>
    <property type="match status" value="1"/>
</dbReference>
<dbReference type="Gene3D" id="1.25.40.10">
    <property type="entry name" value="Tetratricopeptide repeat domain"/>
    <property type="match status" value="2"/>
</dbReference>